<dbReference type="SUPFAM" id="SSF56300">
    <property type="entry name" value="Metallo-dependent phosphatases"/>
    <property type="match status" value="1"/>
</dbReference>
<dbReference type="GO" id="GO:0000166">
    <property type="term" value="F:nucleotide binding"/>
    <property type="evidence" value="ECO:0007669"/>
    <property type="project" value="UniProtKB-KW"/>
</dbReference>
<sequence>MRVSYLISDKSLNLLYSVTLFSCINAFVTADSNVEGLYKLDIIHYNDFHARFEETSVQTPICTFNNNSCLGGFPRLYQEIRTLLKEKPDSIVLNAGDTFQGTYWYTLLKWNVTQEFMNMIPHDAHALGNHDFDDGPAGVVPYIAALKAPVLAANMDTREEPSFEGLYEPHIIVNRKGRRIGIIGLITVDTKDLGDPGKVKFTDPIAATRREAQALHEQGVDIIILLSHCGLDVDKEIAREVGEHIDIIIGGHSHSLLWNGPSPSGEVVRGPYPIIIESSEDKKHQVLIVQASAFTKYMGNLSVYFDTKGDYRKWEGGPLFLDRSIPEDAEIKAKLEPYAKLVHEAENESVGESLHEMLKEDCAFGECNVGDLLVAVLNDAVKSVVGDRPNCLSFISRPTIQSSIHQGVVTKGTIFKMLPYNDRIKMFEIKGNVVREALEHSVSEATGYHPFQGPWVLQVSGLQVTYNVSLPEGQRITSVNIGVKGFNNPLNDDQIYTVAAPSFLADGGDGYQMFKLAKQNVSIIGRLEGLVETYISQHSPLDIKTDGRIIINN</sequence>
<organism evidence="9 10">
    <name type="scientific">Arctia plantaginis</name>
    <name type="common">Wood tiger moth</name>
    <name type="synonym">Phalaena plantaginis</name>
    <dbReference type="NCBI Taxonomy" id="874455"/>
    <lineage>
        <taxon>Eukaryota</taxon>
        <taxon>Metazoa</taxon>
        <taxon>Ecdysozoa</taxon>
        <taxon>Arthropoda</taxon>
        <taxon>Hexapoda</taxon>
        <taxon>Insecta</taxon>
        <taxon>Pterygota</taxon>
        <taxon>Neoptera</taxon>
        <taxon>Endopterygota</taxon>
        <taxon>Lepidoptera</taxon>
        <taxon>Glossata</taxon>
        <taxon>Ditrysia</taxon>
        <taxon>Noctuoidea</taxon>
        <taxon>Erebidae</taxon>
        <taxon>Arctiinae</taxon>
        <taxon>Arctia</taxon>
    </lineage>
</organism>
<dbReference type="InterPro" id="IPR006179">
    <property type="entry name" value="5_nucleotidase/apyrase"/>
</dbReference>
<keyword evidence="2" id="KW-0479">Metal-binding</keyword>
<keyword evidence="5 6" id="KW-0378">Hydrolase</keyword>
<accession>A0A8S0YSG3</accession>
<evidence type="ECO:0000259" key="8">
    <source>
        <dbReference type="Pfam" id="PF02872"/>
    </source>
</evidence>
<dbReference type="InterPro" id="IPR008334">
    <property type="entry name" value="5'-Nucleotdase_C"/>
</dbReference>
<dbReference type="Gene3D" id="3.90.780.10">
    <property type="entry name" value="5'-Nucleotidase, C-terminal domain"/>
    <property type="match status" value="1"/>
</dbReference>
<dbReference type="GO" id="GO:0008253">
    <property type="term" value="F:5'-nucleotidase activity"/>
    <property type="evidence" value="ECO:0007669"/>
    <property type="project" value="TreeGrafter"/>
</dbReference>
<evidence type="ECO:0000256" key="3">
    <source>
        <dbReference type="ARBA" id="ARBA00022729"/>
    </source>
</evidence>
<comment type="similarity">
    <text evidence="1 6">Belongs to the 5'-nucleotidase family.</text>
</comment>
<dbReference type="FunFam" id="3.60.21.10:FF:000020">
    <property type="entry name" value="NT5E isoform 4"/>
    <property type="match status" value="1"/>
</dbReference>
<feature type="domain" description="5'-Nucleotidase C-terminal" evidence="8">
    <location>
        <begin position="359"/>
        <end position="515"/>
    </location>
</feature>
<evidence type="ECO:0000259" key="7">
    <source>
        <dbReference type="Pfam" id="PF00149"/>
    </source>
</evidence>
<dbReference type="PROSITE" id="PS51257">
    <property type="entry name" value="PROKAR_LIPOPROTEIN"/>
    <property type="match status" value="1"/>
</dbReference>
<comment type="caution">
    <text evidence="9">The sequence shown here is derived from an EMBL/GenBank/DDBJ whole genome shotgun (WGS) entry which is preliminary data.</text>
</comment>
<dbReference type="AlphaFoldDB" id="A0A8S0YSG3"/>
<dbReference type="EMBL" id="CADEBC010000083">
    <property type="protein sequence ID" value="CAB3222172.1"/>
    <property type="molecule type" value="Genomic_DNA"/>
</dbReference>
<proteinExistence type="inferred from homology"/>
<dbReference type="Gene3D" id="3.60.21.10">
    <property type="match status" value="1"/>
</dbReference>
<keyword evidence="3" id="KW-0732">Signal</keyword>
<dbReference type="InterPro" id="IPR036907">
    <property type="entry name" value="5'-Nucleotdase_C_sf"/>
</dbReference>
<dbReference type="Pfam" id="PF02872">
    <property type="entry name" value="5_nucleotid_C"/>
    <property type="match status" value="1"/>
</dbReference>
<evidence type="ECO:0000256" key="6">
    <source>
        <dbReference type="RuleBase" id="RU362119"/>
    </source>
</evidence>
<keyword evidence="4 6" id="KW-0547">Nucleotide-binding</keyword>
<evidence type="ECO:0000313" key="9">
    <source>
        <dbReference type="EMBL" id="CAB3222172.1"/>
    </source>
</evidence>
<dbReference type="PRINTS" id="PR01607">
    <property type="entry name" value="APYRASEFAMLY"/>
</dbReference>
<dbReference type="GO" id="GO:0046872">
    <property type="term" value="F:metal ion binding"/>
    <property type="evidence" value="ECO:0007669"/>
    <property type="project" value="UniProtKB-KW"/>
</dbReference>
<evidence type="ECO:0000256" key="4">
    <source>
        <dbReference type="ARBA" id="ARBA00022741"/>
    </source>
</evidence>
<keyword evidence="10" id="KW-1185">Reference proteome</keyword>
<dbReference type="InterPro" id="IPR004843">
    <property type="entry name" value="Calcineurin-like_PHP"/>
</dbReference>
<feature type="domain" description="Calcineurin-like phosphoesterase" evidence="7">
    <location>
        <begin position="42"/>
        <end position="255"/>
    </location>
</feature>
<reference evidence="9 10" key="1">
    <citation type="submission" date="2020-04" db="EMBL/GenBank/DDBJ databases">
        <authorList>
            <person name="Wallbank WR R."/>
            <person name="Pardo Diaz C."/>
            <person name="Kozak K."/>
            <person name="Martin S."/>
            <person name="Jiggins C."/>
            <person name="Moest M."/>
            <person name="Warren A I."/>
            <person name="Byers J.R.P. K."/>
            <person name="Montejo-Kovacevich G."/>
            <person name="Yen C E."/>
        </authorList>
    </citation>
    <scope>NUCLEOTIDE SEQUENCE [LARGE SCALE GENOMIC DNA]</scope>
</reference>
<dbReference type="SUPFAM" id="SSF55816">
    <property type="entry name" value="5'-nucleotidase (syn. UDP-sugar hydrolase), C-terminal domain"/>
    <property type="match status" value="1"/>
</dbReference>
<protein>
    <recommendedName>
        <fullName evidence="11">Apyrase</fullName>
    </recommendedName>
</protein>
<evidence type="ECO:0000256" key="5">
    <source>
        <dbReference type="ARBA" id="ARBA00022801"/>
    </source>
</evidence>
<dbReference type="Proteomes" id="UP000494106">
    <property type="component" value="Unassembled WGS sequence"/>
</dbReference>
<dbReference type="CDD" id="cd07409">
    <property type="entry name" value="MPP_CD73_N"/>
    <property type="match status" value="1"/>
</dbReference>
<dbReference type="InterPro" id="IPR029052">
    <property type="entry name" value="Metallo-depent_PP-like"/>
</dbReference>
<dbReference type="Pfam" id="PF00149">
    <property type="entry name" value="Metallophos"/>
    <property type="match status" value="1"/>
</dbReference>
<evidence type="ECO:0000256" key="2">
    <source>
        <dbReference type="ARBA" id="ARBA00022723"/>
    </source>
</evidence>
<dbReference type="GO" id="GO:0006196">
    <property type="term" value="P:AMP catabolic process"/>
    <property type="evidence" value="ECO:0007669"/>
    <property type="project" value="TreeGrafter"/>
</dbReference>
<dbReference type="PANTHER" id="PTHR11575">
    <property type="entry name" value="5'-NUCLEOTIDASE-RELATED"/>
    <property type="match status" value="1"/>
</dbReference>
<dbReference type="PANTHER" id="PTHR11575:SF32">
    <property type="entry name" value="APYRASE-LIKE PROTEIN"/>
    <property type="match status" value="1"/>
</dbReference>
<dbReference type="OrthoDB" id="7722975at2759"/>
<dbReference type="GO" id="GO:0005886">
    <property type="term" value="C:plasma membrane"/>
    <property type="evidence" value="ECO:0007669"/>
    <property type="project" value="TreeGrafter"/>
</dbReference>
<name>A0A8S0YSG3_ARCPL</name>
<gene>
    <name evidence="9" type="ORF">APLA_LOCUS892</name>
</gene>
<evidence type="ECO:0000313" key="10">
    <source>
        <dbReference type="Proteomes" id="UP000494106"/>
    </source>
</evidence>
<evidence type="ECO:0000256" key="1">
    <source>
        <dbReference type="ARBA" id="ARBA00006654"/>
    </source>
</evidence>
<evidence type="ECO:0008006" key="11">
    <source>
        <dbReference type="Google" id="ProtNLM"/>
    </source>
</evidence>